<evidence type="ECO:0000256" key="5">
    <source>
        <dbReference type="ARBA" id="ARBA00023002"/>
    </source>
</evidence>
<evidence type="ECO:0000256" key="4">
    <source>
        <dbReference type="ARBA" id="ARBA00022723"/>
    </source>
</evidence>
<dbReference type="OMA" id="TREYLIC"/>
<keyword evidence="7 8" id="KW-0349">Heme</keyword>
<comment type="pathway">
    <text evidence="2">Secondary metabolite biosynthesis.</text>
</comment>
<evidence type="ECO:0000256" key="3">
    <source>
        <dbReference type="ARBA" id="ARBA00010617"/>
    </source>
</evidence>
<dbReference type="PRINTS" id="PR00385">
    <property type="entry name" value="P450"/>
</dbReference>
<evidence type="ECO:0000256" key="1">
    <source>
        <dbReference type="ARBA" id="ARBA00001971"/>
    </source>
</evidence>
<gene>
    <name evidence="10" type="ORF">ARMOST_02528</name>
</gene>
<accession>A0A284QS11</accession>
<dbReference type="InterPro" id="IPR050121">
    <property type="entry name" value="Cytochrome_P450_monoxygenase"/>
</dbReference>
<dbReference type="PANTHER" id="PTHR24305">
    <property type="entry name" value="CYTOCHROME P450"/>
    <property type="match status" value="1"/>
</dbReference>
<evidence type="ECO:0000313" key="11">
    <source>
        <dbReference type="Proteomes" id="UP000219338"/>
    </source>
</evidence>
<dbReference type="GO" id="GO:0005506">
    <property type="term" value="F:iron ion binding"/>
    <property type="evidence" value="ECO:0007669"/>
    <property type="project" value="InterPro"/>
</dbReference>
<dbReference type="InterPro" id="IPR001128">
    <property type="entry name" value="Cyt_P450"/>
</dbReference>
<dbReference type="InterPro" id="IPR002401">
    <property type="entry name" value="Cyt_P450_E_grp-I"/>
</dbReference>
<evidence type="ECO:0000256" key="6">
    <source>
        <dbReference type="ARBA" id="ARBA00023004"/>
    </source>
</evidence>
<dbReference type="CDD" id="cd11062">
    <property type="entry name" value="CYP58-like"/>
    <property type="match status" value="1"/>
</dbReference>
<sequence length="511" mass="58264">METASLRMVGFAGFTIKLDLRDTIRIDSPEVMFLLAVLGIWCIYRILSRLVFHPLRTFPGPKIAALTAWYVAYWETIRDGMLVKELERLHRIYGPVVRIAPNELHFSSPQAYFSIYSTHANVIKDPNYYWSFHTDDSMFGFTDPTLAKKRRDILNPLFSRRSILKLESIVQAKVNTLIGIITEEYCDKPVDLHQAFKATTMDIITAYCYAQSFDALHSPGFAHPIILGMEASTIMTTTVRHIPVLRFLHYLPEGVTRMMNPDAVGFFDLEKVLGRQIDKILADPGLLETVHETIYHRLLEDVERPSRKGLLADAQTLLFAGTDTTSNAMIVGFFNVLNNHSIRERLVTELKGMWPEKESPMPYDSLEKLPYLTGVVKESLRMSIGVPVSLPRVLSTDTDIDGISVPAGTVVGMGTSFILMNEDIFPEPEVFNPDRWIQSSLDKYLVPFSKGPRACLGMNLAWCELYLVFGNLFRKLDMEIYQTSPEDLSFRCHFLPIFCGRHFHATVREYQ</sequence>
<dbReference type="EMBL" id="FUEG01000002">
    <property type="protein sequence ID" value="SJK99237.1"/>
    <property type="molecule type" value="Genomic_DNA"/>
</dbReference>
<keyword evidence="8" id="KW-0503">Monooxygenase</keyword>
<proteinExistence type="inferred from homology"/>
<comment type="cofactor">
    <cofactor evidence="1 7">
        <name>heme</name>
        <dbReference type="ChEBI" id="CHEBI:30413"/>
    </cofactor>
</comment>
<dbReference type="OrthoDB" id="1470350at2759"/>
<evidence type="ECO:0000256" key="9">
    <source>
        <dbReference type="SAM" id="Phobius"/>
    </source>
</evidence>
<feature type="transmembrane region" description="Helical" evidence="9">
    <location>
        <begin position="31"/>
        <end position="52"/>
    </location>
</feature>
<keyword evidence="5 8" id="KW-0560">Oxidoreductase</keyword>
<dbReference type="InterPro" id="IPR036396">
    <property type="entry name" value="Cyt_P450_sf"/>
</dbReference>
<keyword evidence="9" id="KW-1133">Transmembrane helix</keyword>
<keyword evidence="9" id="KW-0812">Transmembrane</keyword>
<dbReference type="AlphaFoldDB" id="A0A284QS11"/>
<feature type="binding site" description="axial binding residue" evidence="7">
    <location>
        <position position="455"/>
    </location>
    <ligand>
        <name>heme</name>
        <dbReference type="ChEBI" id="CHEBI:30413"/>
    </ligand>
    <ligandPart>
        <name>Fe</name>
        <dbReference type="ChEBI" id="CHEBI:18248"/>
    </ligandPart>
</feature>
<dbReference type="GO" id="GO:0016705">
    <property type="term" value="F:oxidoreductase activity, acting on paired donors, with incorporation or reduction of molecular oxygen"/>
    <property type="evidence" value="ECO:0007669"/>
    <property type="project" value="InterPro"/>
</dbReference>
<keyword evidence="9" id="KW-0472">Membrane</keyword>
<evidence type="ECO:0000256" key="7">
    <source>
        <dbReference type="PIRSR" id="PIRSR602401-1"/>
    </source>
</evidence>
<evidence type="ECO:0008006" key="12">
    <source>
        <dbReference type="Google" id="ProtNLM"/>
    </source>
</evidence>
<dbReference type="STRING" id="47428.A0A284QS11"/>
<organism evidence="10 11">
    <name type="scientific">Armillaria ostoyae</name>
    <name type="common">Armillaria root rot fungus</name>
    <dbReference type="NCBI Taxonomy" id="47428"/>
    <lineage>
        <taxon>Eukaryota</taxon>
        <taxon>Fungi</taxon>
        <taxon>Dikarya</taxon>
        <taxon>Basidiomycota</taxon>
        <taxon>Agaricomycotina</taxon>
        <taxon>Agaricomycetes</taxon>
        <taxon>Agaricomycetidae</taxon>
        <taxon>Agaricales</taxon>
        <taxon>Marasmiineae</taxon>
        <taxon>Physalacriaceae</taxon>
        <taxon>Armillaria</taxon>
    </lineage>
</organism>
<dbReference type="GO" id="GO:0004497">
    <property type="term" value="F:monooxygenase activity"/>
    <property type="evidence" value="ECO:0007669"/>
    <property type="project" value="UniProtKB-KW"/>
</dbReference>
<name>A0A284QS11_ARMOS</name>
<keyword evidence="4 7" id="KW-0479">Metal-binding</keyword>
<dbReference type="PANTHER" id="PTHR24305:SF157">
    <property type="entry name" value="N-ACETYLTRYPTOPHAN 6-HYDROXYLASE IVOC-RELATED"/>
    <property type="match status" value="1"/>
</dbReference>
<dbReference type="GO" id="GO:0020037">
    <property type="term" value="F:heme binding"/>
    <property type="evidence" value="ECO:0007669"/>
    <property type="project" value="InterPro"/>
</dbReference>
<keyword evidence="6 7" id="KW-0408">Iron</keyword>
<dbReference type="InterPro" id="IPR017972">
    <property type="entry name" value="Cyt_P450_CS"/>
</dbReference>
<dbReference type="Gene3D" id="1.10.630.10">
    <property type="entry name" value="Cytochrome P450"/>
    <property type="match status" value="1"/>
</dbReference>
<keyword evidence="11" id="KW-1185">Reference proteome</keyword>
<dbReference type="PROSITE" id="PS00086">
    <property type="entry name" value="CYTOCHROME_P450"/>
    <property type="match status" value="1"/>
</dbReference>
<dbReference type="Pfam" id="PF00067">
    <property type="entry name" value="p450"/>
    <property type="match status" value="1"/>
</dbReference>
<evidence type="ECO:0000313" key="10">
    <source>
        <dbReference type="EMBL" id="SJK99237.1"/>
    </source>
</evidence>
<evidence type="ECO:0000256" key="8">
    <source>
        <dbReference type="RuleBase" id="RU000461"/>
    </source>
</evidence>
<evidence type="ECO:0000256" key="2">
    <source>
        <dbReference type="ARBA" id="ARBA00005179"/>
    </source>
</evidence>
<reference evidence="11" key="1">
    <citation type="journal article" date="2017" name="Nat. Ecol. Evol.">
        <title>Genome expansion and lineage-specific genetic innovations in the forest pathogenic fungi Armillaria.</title>
        <authorList>
            <person name="Sipos G."/>
            <person name="Prasanna A.N."/>
            <person name="Walter M.C."/>
            <person name="O'Connor E."/>
            <person name="Balint B."/>
            <person name="Krizsan K."/>
            <person name="Kiss B."/>
            <person name="Hess J."/>
            <person name="Varga T."/>
            <person name="Slot J."/>
            <person name="Riley R."/>
            <person name="Boka B."/>
            <person name="Rigling D."/>
            <person name="Barry K."/>
            <person name="Lee J."/>
            <person name="Mihaltcheva S."/>
            <person name="LaButti K."/>
            <person name="Lipzen A."/>
            <person name="Waldron R."/>
            <person name="Moloney N.M."/>
            <person name="Sperisen C."/>
            <person name="Kredics L."/>
            <person name="Vagvoelgyi C."/>
            <person name="Patrignani A."/>
            <person name="Fitzpatrick D."/>
            <person name="Nagy I."/>
            <person name="Doyle S."/>
            <person name="Anderson J.B."/>
            <person name="Grigoriev I.V."/>
            <person name="Gueldener U."/>
            <person name="Muensterkoetter M."/>
            <person name="Nagy L.G."/>
        </authorList>
    </citation>
    <scope>NUCLEOTIDE SEQUENCE [LARGE SCALE GENOMIC DNA]</scope>
    <source>
        <strain evidence="11">C18/9</strain>
    </source>
</reference>
<dbReference type="SUPFAM" id="SSF48264">
    <property type="entry name" value="Cytochrome P450"/>
    <property type="match status" value="1"/>
</dbReference>
<dbReference type="PRINTS" id="PR00463">
    <property type="entry name" value="EP450I"/>
</dbReference>
<dbReference type="Proteomes" id="UP000219338">
    <property type="component" value="Unassembled WGS sequence"/>
</dbReference>
<protein>
    <recommendedName>
        <fullName evidence="12">Cytochrome P450</fullName>
    </recommendedName>
</protein>
<comment type="similarity">
    <text evidence="3 8">Belongs to the cytochrome P450 family.</text>
</comment>